<dbReference type="InterPro" id="IPR040079">
    <property type="entry name" value="Glutathione_S-Trfase"/>
</dbReference>
<proteinExistence type="inferred from homology"/>
<keyword evidence="7" id="KW-1185">Reference proteome</keyword>
<accession>A0A0D7BK70</accession>
<dbReference type="SUPFAM" id="SSF52833">
    <property type="entry name" value="Thioredoxin-like"/>
    <property type="match status" value="1"/>
</dbReference>
<dbReference type="GO" id="GO:0004602">
    <property type="term" value="F:glutathione peroxidase activity"/>
    <property type="evidence" value="ECO:0007669"/>
    <property type="project" value="UniProtKB-ARBA"/>
</dbReference>
<evidence type="ECO:0000259" key="5">
    <source>
        <dbReference type="PROSITE" id="PS50404"/>
    </source>
</evidence>
<evidence type="ECO:0000256" key="3">
    <source>
        <dbReference type="ARBA" id="ARBA00022679"/>
    </source>
</evidence>
<dbReference type="AlphaFoldDB" id="A0A0D7BK70"/>
<dbReference type="SFLD" id="SFLDG00358">
    <property type="entry name" value="Main_(cytGST)"/>
    <property type="match status" value="1"/>
</dbReference>
<dbReference type="PROSITE" id="PS50404">
    <property type="entry name" value="GST_NTER"/>
    <property type="match status" value="1"/>
</dbReference>
<evidence type="ECO:0000313" key="7">
    <source>
        <dbReference type="Proteomes" id="UP000054007"/>
    </source>
</evidence>
<name>A0A0D7BK70_9AGAR</name>
<dbReference type="PANTHER" id="PTHR44051:SF9">
    <property type="entry name" value="GLUTATHIONE S-TRANSFERASE 1"/>
    <property type="match status" value="1"/>
</dbReference>
<dbReference type="OrthoDB" id="2098326at2759"/>
<evidence type="ECO:0000256" key="2">
    <source>
        <dbReference type="ARBA" id="ARBA00012452"/>
    </source>
</evidence>
<feature type="domain" description="GST N-terminal" evidence="5">
    <location>
        <begin position="1"/>
        <end position="82"/>
    </location>
</feature>
<protein>
    <recommendedName>
        <fullName evidence="2">glutathione transferase</fullName>
        <ecNumber evidence="2">2.5.1.18</ecNumber>
    </recommendedName>
</protein>
<dbReference type="EC" id="2.5.1.18" evidence="2"/>
<dbReference type="SFLD" id="SFLDS00019">
    <property type="entry name" value="Glutathione_Transferase_(cytos"/>
    <property type="match status" value="1"/>
</dbReference>
<organism evidence="6 7">
    <name type="scientific">Cylindrobasidium torrendii FP15055 ss-10</name>
    <dbReference type="NCBI Taxonomy" id="1314674"/>
    <lineage>
        <taxon>Eukaryota</taxon>
        <taxon>Fungi</taxon>
        <taxon>Dikarya</taxon>
        <taxon>Basidiomycota</taxon>
        <taxon>Agaricomycotina</taxon>
        <taxon>Agaricomycetes</taxon>
        <taxon>Agaricomycetidae</taxon>
        <taxon>Agaricales</taxon>
        <taxon>Marasmiineae</taxon>
        <taxon>Physalacriaceae</taxon>
        <taxon>Cylindrobasidium</taxon>
    </lineage>
</organism>
<dbReference type="FunFam" id="3.40.30.10:FF:000156">
    <property type="entry name" value="Glutathione S-transferase 1"/>
    <property type="match status" value="1"/>
</dbReference>
<dbReference type="InterPro" id="IPR036249">
    <property type="entry name" value="Thioredoxin-like_sf"/>
</dbReference>
<comment type="catalytic activity">
    <reaction evidence="4">
        <text>RX + glutathione = an S-substituted glutathione + a halide anion + H(+)</text>
        <dbReference type="Rhea" id="RHEA:16437"/>
        <dbReference type="ChEBI" id="CHEBI:15378"/>
        <dbReference type="ChEBI" id="CHEBI:16042"/>
        <dbReference type="ChEBI" id="CHEBI:17792"/>
        <dbReference type="ChEBI" id="CHEBI:57925"/>
        <dbReference type="ChEBI" id="CHEBI:90779"/>
        <dbReference type="EC" id="2.5.1.18"/>
    </reaction>
</comment>
<dbReference type="STRING" id="1314674.A0A0D7BK70"/>
<dbReference type="Proteomes" id="UP000054007">
    <property type="component" value="Unassembled WGS sequence"/>
</dbReference>
<dbReference type="SUPFAM" id="SSF47616">
    <property type="entry name" value="GST C-terminal domain-like"/>
    <property type="match status" value="1"/>
</dbReference>
<dbReference type="Gene3D" id="1.20.1050.10">
    <property type="match status" value="1"/>
</dbReference>
<dbReference type="GO" id="GO:0005737">
    <property type="term" value="C:cytoplasm"/>
    <property type="evidence" value="ECO:0007669"/>
    <property type="project" value="UniProtKB-ARBA"/>
</dbReference>
<evidence type="ECO:0000313" key="6">
    <source>
        <dbReference type="EMBL" id="KIY70867.1"/>
    </source>
</evidence>
<evidence type="ECO:0000256" key="1">
    <source>
        <dbReference type="ARBA" id="ARBA00007409"/>
    </source>
</evidence>
<dbReference type="CDD" id="cd03046">
    <property type="entry name" value="GST_N_GTT1_like"/>
    <property type="match status" value="1"/>
</dbReference>
<feature type="non-terminal residue" evidence="6">
    <location>
        <position position="1"/>
    </location>
</feature>
<dbReference type="EMBL" id="KN880462">
    <property type="protein sequence ID" value="KIY70867.1"/>
    <property type="molecule type" value="Genomic_DNA"/>
</dbReference>
<reference evidence="6 7" key="1">
    <citation type="journal article" date="2015" name="Fungal Genet. Biol.">
        <title>Evolution of novel wood decay mechanisms in Agaricales revealed by the genome sequences of Fistulina hepatica and Cylindrobasidium torrendii.</title>
        <authorList>
            <person name="Floudas D."/>
            <person name="Held B.W."/>
            <person name="Riley R."/>
            <person name="Nagy L.G."/>
            <person name="Koehler G."/>
            <person name="Ransdell A.S."/>
            <person name="Younus H."/>
            <person name="Chow J."/>
            <person name="Chiniquy J."/>
            <person name="Lipzen A."/>
            <person name="Tritt A."/>
            <person name="Sun H."/>
            <person name="Haridas S."/>
            <person name="LaButti K."/>
            <person name="Ohm R.A."/>
            <person name="Kues U."/>
            <person name="Blanchette R.A."/>
            <person name="Grigoriev I.V."/>
            <person name="Minto R.E."/>
            <person name="Hibbett D.S."/>
        </authorList>
    </citation>
    <scope>NUCLEOTIDE SEQUENCE [LARGE SCALE GENOMIC DNA]</scope>
    <source>
        <strain evidence="6 7">FP15055 ss-10</strain>
    </source>
</reference>
<dbReference type="GO" id="GO:0004364">
    <property type="term" value="F:glutathione transferase activity"/>
    <property type="evidence" value="ECO:0007669"/>
    <property type="project" value="UniProtKB-EC"/>
</dbReference>
<dbReference type="InterPro" id="IPR036282">
    <property type="entry name" value="Glutathione-S-Trfase_C_sf"/>
</dbReference>
<dbReference type="InterPro" id="IPR004045">
    <property type="entry name" value="Glutathione_S-Trfase_N"/>
</dbReference>
<keyword evidence="3 6" id="KW-0808">Transferase</keyword>
<dbReference type="Gene3D" id="3.40.30.10">
    <property type="entry name" value="Glutaredoxin"/>
    <property type="match status" value="1"/>
</dbReference>
<gene>
    <name evidence="6" type="ORF">CYLTODRAFT_370379</name>
</gene>
<dbReference type="PANTHER" id="PTHR44051">
    <property type="entry name" value="GLUTATHIONE S-TRANSFERASE-RELATED"/>
    <property type="match status" value="1"/>
</dbReference>
<sequence>MLYVHHLNKSRSHRILWLLEELGTPYEIKFYYRRQMVPTAPKELKAVHPLGKSPVITDDGGITLPESGAIVEYIIKRHGNGRFATEESEWVDNLYWSHYAEGSLMPPLQQIVVMRILSTRSPWYLRPFLALFASFMINKLLMPALKPHVAMIEERLSNVKWFAGGAEPTSADFDMVFPLEAIVALGIQGKGIEEYVERVHSRPAYKRALEKGGEFTLSY</sequence>
<evidence type="ECO:0000256" key="4">
    <source>
        <dbReference type="ARBA" id="ARBA00047960"/>
    </source>
</evidence>
<dbReference type="Pfam" id="PF02798">
    <property type="entry name" value="GST_N"/>
    <property type="match status" value="1"/>
</dbReference>
<comment type="similarity">
    <text evidence="1">Belongs to the GST superfamily.</text>
</comment>